<feature type="transmembrane region" description="Helical" evidence="8">
    <location>
        <begin position="75"/>
        <end position="94"/>
    </location>
</feature>
<dbReference type="SUPFAM" id="SSF53098">
    <property type="entry name" value="Ribonuclease H-like"/>
    <property type="match status" value="1"/>
</dbReference>
<feature type="region of interest" description="Disordered" evidence="7">
    <location>
        <begin position="657"/>
        <end position="680"/>
    </location>
</feature>
<keyword evidence="2 8" id="KW-0812">Transmembrane</keyword>
<organism evidence="10 11">
    <name type="scientific">Bagarius yarrelli</name>
    <name type="common">Goonch</name>
    <name type="synonym">Bagrus yarrelli</name>
    <dbReference type="NCBI Taxonomy" id="175774"/>
    <lineage>
        <taxon>Eukaryota</taxon>
        <taxon>Metazoa</taxon>
        <taxon>Chordata</taxon>
        <taxon>Craniata</taxon>
        <taxon>Vertebrata</taxon>
        <taxon>Euteleostomi</taxon>
        <taxon>Actinopterygii</taxon>
        <taxon>Neopterygii</taxon>
        <taxon>Teleostei</taxon>
        <taxon>Ostariophysi</taxon>
        <taxon>Siluriformes</taxon>
        <taxon>Sisoridae</taxon>
        <taxon>Sisorinae</taxon>
        <taxon>Bagarius</taxon>
    </lineage>
</organism>
<dbReference type="PANTHER" id="PTHR10736:SF4">
    <property type="entry name" value="BESTROPHIN-1"/>
    <property type="match status" value="1"/>
</dbReference>
<sequence length="946" mass="106342">MTVTYSCRVADARLGTFSHLLLRWKGSIYKLLYRELLIFIVLYYFISVLYRFLLNDGQKRSFEKLAVYCDQYAQLIPVSFVLGFYVTLVVSRWWGQFESIPWPDRLAMLVGGHVRGADEGARLIRRSLVRYANLSGILIYRSISTAVYKRFPTMQHLVQGGLMTAEELKQLEELPSPHNKFWVPCMWFVNLALRARTEGRINNDVALSAILNELNTLRSRCMKLYSYDWISLPLVYTQVVTVAVYSFFLACLIGRQFLDPAQGYQGHNLDFYFPVFTLLQFFFYVGWLKVAEQLINPFGEDDDDFETNWLVDRNLQVSLLSVDEMYDLLPMIEKDKYWNESEPQPPYTAASAEHQKPSYMGSALDIRVPKEDLEFQHNLEQIKEHEEANHSTPLLGSLTRMLGVQSNHFHPSSTTSSSSRISLLRRRPRAPFNRFPLYLHPGAHVMHNQNPNLSEYNMAEYAFSSMPSYERPGFYSCPQTPIHCVPPPINCPCPPRKAQGDMSRSLSSVSNPLLGSQLLPPDTPGHISCATGLIGMEENSLEHLTAPTFSFPDPIAEMCPPNKGWPNQALHFHRPPVSCFSVDTSPPTEGQQGPLSPHSTNGVGEKMFSFTPSKWNPNLRSISSGCKNASGTANKNIHNSMSNLFNRTGFACGSGSDTRFSSRSNMTPTNSTSPITPTTTNTTLQTAAQHNTLKDSGISLSKENLLGCLGVQNGSAWDMAVSSADCKVSDAPSIVFFDLETTGLGSSCDIVQLAAVSGHHTLNLYMVPRCRMEPGASRITGFRVRRHRLFLHRRPVLTNSLKEALVSFITFLRMFGRPLLVGHNIRRFDCLVLARVLDEFDLKAALQTEILGFLDSLPLTRQLLKDCGVHSFKQENLVKTVLGVSYAAHDALGDVQALQKLFWALRPTASQIQQHIFSLDSVGSKRAKTYVNFQSKSNVEHPLVQS</sequence>
<keyword evidence="3 8" id="KW-1133">Transmembrane helix</keyword>
<dbReference type="InterPro" id="IPR013520">
    <property type="entry name" value="Ribonucl_H"/>
</dbReference>
<gene>
    <name evidence="10" type="ORF">Baya_0319</name>
</gene>
<dbReference type="AlphaFoldDB" id="A0A556THX1"/>
<evidence type="ECO:0000256" key="6">
    <source>
        <dbReference type="ARBA" id="ARBA00034769"/>
    </source>
</evidence>
<feature type="compositionally biased region" description="Low complexity" evidence="7">
    <location>
        <begin position="661"/>
        <end position="680"/>
    </location>
</feature>
<dbReference type="GO" id="GO:0005254">
    <property type="term" value="F:chloride channel activity"/>
    <property type="evidence" value="ECO:0007669"/>
    <property type="project" value="InterPro"/>
</dbReference>
<feature type="domain" description="Exonuclease" evidence="9">
    <location>
        <begin position="733"/>
        <end position="911"/>
    </location>
</feature>
<feature type="transmembrane region" description="Helical" evidence="8">
    <location>
        <begin position="269"/>
        <end position="287"/>
    </location>
</feature>
<evidence type="ECO:0000313" key="10">
    <source>
        <dbReference type="EMBL" id="TSK13445.1"/>
    </source>
</evidence>
<comment type="catalytic activity">
    <reaction evidence="5">
        <text>chloride(in) = chloride(out)</text>
        <dbReference type="Rhea" id="RHEA:29823"/>
        <dbReference type="ChEBI" id="CHEBI:17996"/>
    </reaction>
</comment>
<comment type="caution">
    <text evidence="10">The sequence shown here is derived from an EMBL/GenBank/DDBJ whole genome shotgun (WGS) entry which is preliminary data.</text>
</comment>
<evidence type="ECO:0000256" key="3">
    <source>
        <dbReference type="ARBA" id="ARBA00022989"/>
    </source>
</evidence>
<evidence type="ECO:0000256" key="2">
    <source>
        <dbReference type="ARBA" id="ARBA00022692"/>
    </source>
</evidence>
<dbReference type="InterPro" id="IPR036397">
    <property type="entry name" value="RNaseH_sf"/>
</dbReference>
<evidence type="ECO:0000313" key="11">
    <source>
        <dbReference type="Proteomes" id="UP000319801"/>
    </source>
</evidence>
<dbReference type="InterPro" id="IPR021134">
    <property type="entry name" value="Bestrophin-like"/>
</dbReference>
<reference evidence="10 11" key="1">
    <citation type="journal article" date="2019" name="Genome Biol. Evol.">
        <title>Whole-Genome Sequencing of the Giant Devil Catfish, Bagarius yarrelli.</title>
        <authorList>
            <person name="Jiang W."/>
            <person name="Lv Y."/>
            <person name="Cheng L."/>
            <person name="Yang K."/>
            <person name="Chao B."/>
            <person name="Wang X."/>
            <person name="Li Y."/>
            <person name="Pan X."/>
            <person name="You X."/>
            <person name="Zhang Y."/>
            <person name="Yang J."/>
            <person name="Li J."/>
            <person name="Zhang X."/>
            <person name="Liu S."/>
            <person name="Sun C."/>
            <person name="Yang J."/>
            <person name="Shi Q."/>
        </authorList>
    </citation>
    <scope>NUCLEOTIDE SEQUENCE [LARGE SCALE GENOMIC DNA]</scope>
    <source>
        <strain evidence="10">JWS20170419001</strain>
        <tissue evidence="10">Muscle</tissue>
    </source>
</reference>
<name>A0A556THX1_BAGYA</name>
<proteinExistence type="inferred from homology"/>
<accession>A0A556THX1</accession>
<dbReference type="GO" id="GO:0016020">
    <property type="term" value="C:membrane"/>
    <property type="evidence" value="ECO:0007669"/>
    <property type="project" value="UniProtKB-SubCell"/>
</dbReference>
<comment type="similarity">
    <text evidence="6">Belongs to the anion channel-forming bestrophin (TC 1.A.46) family. Calcium-sensitive chloride channel subfamily.</text>
</comment>
<evidence type="ECO:0000256" key="1">
    <source>
        <dbReference type="ARBA" id="ARBA00004370"/>
    </source>
</evidence>
<dbReference type="InterPro" id="IPR012337">
    <property type="entry name" value="RNaseH-like_sf"/>
</dbReference>
<evidence type="ECO:0000256" key="7">
    <source>
        <dbReference type="SAM" id="MobiDB-lite"/>
    </source>
</evidence>
<dbReference type="EMBL" id="VCAZ01000001">
    <property type="protein sequence ID" value="TSK13445.1"/>
    <property type="molecule type" value="Genomic_DNA"/>
</dbReference>
<evidence type="ECO:0000259" key="9">
    <source>
        <dbReference type="SMART" id="SM00479"/>
    </source>
</evidence>
<dbReference type="Pfam" id="PF00929">
    <property type="entry name" value="RNase_T"/>
    <property type="match status" value="1"/>
</dbReference>
<evidence type="ECO:0000256" key="5">
    <source>
        <dbReference type="ARBA" id="ARBA00024167"/>
    </source>
</evidence>
<dbReference type="FunFam" id="3.30.420.10:FF:000247">
    <property type="entry name" value="Si:ch1073-296i8.2"/>
    <property type="match status" value="1"/>
</dbReference>
<feature type="transmembrane region" description="Helical" evidence="8">
    <location>
        <begin position="235"/>
        <end position="257"/>
    </location>
</feature>
<dbReference type="Proteomes" id="UP000319801">
    <property type="component" value="Unassembled WGS sequence"/>
</dbReference>
<feature type="transmembrane region" description="Helical" evidence="8">
    <location>
        <begin position="31"/>
        <end position="54"/>
    </location>
</feature>
<protein>
    <submittedName>
        <fullName evidence="10">Bestrophin-1</fullName>
    </submittedName>
</protein>
<evidence type="ECO:0000256" key="8">
    <source>
        <dbReference type="SAM" id="Phobius"/>
    </source>
</evidence>
<evidence type="ECO:0000256" key="4">
    <source>
        <dbReference type="ARBA" id="ARBA00023136"/>
    </source>
</evidence>
<comment type="subcellular location">
    <subcellularLocation>
        <location evidence="1">Membrane</location>
    </subcellularLocation>
</comment>
<dbReference type="Pfam" id="PF01062">
    <property type="entry name" value="Bestrophin"/>
    <property type="match status" value="1"/>
</dbReference>
<dbReference type="InterPro" id="IPR000615">
    <property type="entry name" value="Bestrophin"/>
</dbReference>
<keyword evidence="4 8" id="KW-0472">Membrane</keyword>
<dbReference type="GO" id="GO:0003676">
    <property type="term" value="F:nucleic acid binding"/>
    <property type="evidence" value="ECO:0007669"/>
    <property type="project" value="InterPro"/>
</dbReference>
<dbReference type="PANTHER" id="PTHR10736">
    <property type="entry name" value="BESTROPHIN"/>
    <property type="match status" value="1"/>
</dbReference>
<dbReference type="SMART" id="SM00479">
    <property type="entry name" value="EXOIII"/>
    <property type="match status" value="1"/>
</dbReference>
<dbReference type="Gene3D" id="3.30.420.10">
    <property type="entry name" value="Ribonuclease H-like superfamily/Ribonuclease H"/>
    <property type="match status" value="1"/>
</dbReference>
<dbReference type="OrthoDB" id="201595at2759"/>
<dbReference type="CDD" id="cd06127">
    <property type="entry name" value="DEDDh"/>
    <property type="match status" value="1"/>
</dbReference>
<keyword evidence="11" id="KW-1185">Reference proteome</keyword>